<evidence type="ECO:0000313" key="3">
    <source>
        <dbReference type="Proteomes" id="UP000177622"/>
    </source>
</evidence>
<sequence>MATRSPWFLSFPPEIISSIVSFLPNKDVKSLRLTCKALGEISPFSSSSRVFLSANSLNIQVFRAVADHPKFRNEIREIIWDDARFTLAPLIWESLHLSIDPECMEINPNEGCPIWFTEECNENRYRMKHRKYRDVDRPDHVARQHQMDAQMPLKACWKYYRQLYDDQTSVIGSEDDKKAFLYSLERFPRLKRVTITPAAHGWLFAPLYETPMIREFPYGFNYPIPRGWHYDPVDSQVVEPLPWSEATEDYKELWRGARIVLRLLSQAKHNVSELSFDSKQLHTGLNFLIFDRPCEEYNQFTAIMKRPGFRRLHLSLLTGSSGYWTGFQSGLFRQAMSLAKELTYVYLSTTFNNGSHSSMRDLPIPLKEVLPIKEWPNLSHLALSRFSVDTSQLIDILKLAPSSLRSLNLEFIEFPSDELCLTGLLERMREELDWTKRDQPLKPTVTVAMDGHRKWPGRFIKLSDEVASFLYGSGENPLIGSDTRSPKDGYGTNHDLFEAEYIRPNVNFLDLKKLGIIC</sequence>
<dbReference type="InterPro" id="IPR036047">
    <property type="entry name" value="F-box-like_dom_sf"/>
</dbReference>
<protein>
    <recommendedName>
        <fullName evidence="1">F-box domain-containing protein</fullName>
    </recommendedName>
</protein>
<evidence type="ECO:0000313" key="2">
    <source>
        <dbReference type="EMBL" id="OGE55606.1"/>
    </source>
</evidence>
<proteinExistence type="predicted"/>
<evidence type="ECO:0000259" key="1">
    <source>
        <dbReference type="Pfam" id="PF00646"/>
    </source>
</evidence>
<dbReference type="RefSeq" id="XP_022491035.1">
    <property type="nucleotide sequence ID" value="XM_022629037.1"/>
</dbReference>
<gene>
    <name evidence="2" type="ORF">PENARI_c004G03523</name>
</gene>
<name>A0A1F5LR74_PENAI</name>
<comment type="caution">
    <text evidence="2">The sequence shown here is derived from an EMBL/GenBank/DDBJ whole genome shotgun (WGS) entry which is preliminary data.</text>
</comment>
<keyword evidence="3" id="KW-1185">Reference proteome</keyword>
<dbReference type="AlphaFoldDB" id="A0A1F5LR74"/>
<feature type="domain" description="F-box" evidence="1">
    <location>
        <begin position="8"/>
        <end position="38"/>
    </location>
</feature>
<dbReference type="OrthoDB" id="5422579at2759"/>
<dbReference type="EMBL" id="LXJU01000004">
    <property type="protein sequence ID" value="OGE55606.1"/>
    <property type="molecule type" value="Genomic_DNA"/>
</dbReference>
<dbReference type="Proteomes" id="UP000177622">
    <property type="component" value="Unassembled WGS sequence"/>
</dbReference>
<accession>A0A1F5LR74</accession>
<organism evidence="2 3">
    <name type="scientific">Penicillium arizonense</name>
    <dbReference type="NCBI Taxonomy" id="1835702"/>
    <lineage>
        <taxon>Eukaryota</taxon>
        <taxon>Fungi</taxon>
        <taxon>Dikarya</taxon>
        <taxon>Ascomycota</taxon>
        <taxon>Pezizomycotina</taxon>
        <taxon>Eurotiomycetes</taxon>
        <taxon>Eurotiomycetidae</taxon>
        <taxon>Eurotiales</taxon>
        <taxon>Aspergillaceae</taxon>
        <taxon>Penicillium</taxon>
    </lineage>
</organism>
<dbReference type="Pfam" id="PF00646">
    <property type="entry name" value="F-box"/>
    <property type="match status" value="1"/>
</dbReference>
<dbReference type="GeneID" id="34573771"/>
<dbReference type="InterPro" id="IPR001810">
    <property type="entry name" value="F-box_dom"/>
</dbReference>
<dbReference type="STRING" id="1835702.A0A1F5LR74"/>
<reference evidence="2 3" key="1">
    <citation type="journal article" date="2016" name="Sci. Rep.">
        <title>Penicillium arizonense, a new, genome sequenced fungal species, reveals a high chemical diversity in secreted metabolites.</title>
        <authorList>
            <person name="Grijseels S."/>
            <person name="Nielsen J.C."/>
            <person name="Randelovic M."/>
            <person name="Nielsen J."/>
            <person name="Nielsen K.F."/>
            <person name="Workman M."/>
            <person name="Frisvad J.C."/>
        </authorList>
    </citation>
    <scope>NUCLEOTIDE SEQUENCE [LARGE SCALE GENOMIC DNA]</scope>
    <source>
        <strain evidence="2 3">CBS 141311</strain>
    </source>
</reference>
<dbReference type="SUPFAM" id="SSF81383">
    <property type="entry name" value="F-box domain"/>
    <property type="match status" value="1"/>
</dbReference>